<accession>A0A8B8GGJ5</accession>
<reference evidence="3" key="1">
    <citation type="submission" date="2025-08" db="UniProtKB">
        <authorList>
            <consortium name="RefSeq"/>
        </authorList>
    </citation>
    <scope>IDENTIFICATION</scope>
    <source>
        <tissue evidence="3">Whole body</tissue>
    </source>
</reference>
<proteinExistence type="predicted"/>
<dbReference type="OrthoDB" id="6610185at2759"/>
<evidence type="ECO:0000313" key="3">
    <source>
        <dbReference type="RefSeq" id="XP_025422005.1"/>
    </source>
</evidence>
<name>A0A8B8GGJ5_9HEMI</name>
<dbReference type="RefSeq" id="XP_025422005.1">
    <property type="nucleotide sequence ID" value="XM_025566220.1"/>
</dbReference>
<organism evidence="2 3">
    <name type="scientific">Sipha flava</name>
    <name type="common">yellow sugarcane aphid</name>
    <dbReference type="NCBI Taxonomy" id="143950"/>
    <lineage>
        <taxon>Eukaryota</taxon>
        <taxon>Metazoa</taxon>
        <taxon>Ecdysozoa</taxon>
        <taxon>Arthropoda</taxon>
        <taxon>Hexapoda</taxon>
        <taxon>Insecta</taxon>
        <taxon>Pterygota</taxon>
        <taxon>Neoptera</taxon>
        <taxon>Paraneoptera</taxon>
        <taxon>Hemiptera</taxon>
        <taxon>Sternorrhyncha</taxon>
        <taxon>Aphidomorpha</taxon>
        <taxon>Aphidoidea</taxon>
        <taxon>Aphididae</taxon>
        <taxon>Sipha</taxon>
    </lineage>
</organism>
<feature type="chain" id="PRO_5034303799" evidence="1">
    <location>
        <begin position="20"/>
        <end position="143"/>
    </location>
</feature>
<dbReference type="GeneID" id="112691818"/>
<keyword evidence="1" id="KW-0732">Signal</keyword>
<sequence length="143" mass="15102">MASFKCLIFIALAVYSVAAVEETREKRGAYIAAAPAPVLSYSAVAPVAYPYAYSAARSGSFSYGYSAPAYAAAYPAAAYSAATYPASTYPAVRAYPAAAAYAAYPAAAYAAYPSYAEDDGSYWPGKYEKKYIPAVYPAAAYHY</sequence>
<keyword evidence="2" id="KW-1185">Reference proteome</keyword>
<dbReference type="Proteomes" id="UP000694846">
    <property type="component" value="Unplaced"/>
</dbReference>
<feature type="signal peptide" evidence="1">
    <location>
        <begin position="1"/>
        <end position="19"/>
    </location>
</feature>
<evidence type="ECO:0000313" key="2">
    <source>
        <dbReference type="Proteomes" id="UP000694846"/>
    </source>
</evidence>
<protein>
    <submittedName>
        <fullName evidence="3">Cuticle protein 16.5-like</fullName>
    </submittedName>
</protein>
<evidence type="ECO:0000256" key="1">
    <source>
        <dbReference type="SAM" id="SignalP"/>
    </source>
</evidence>
<gene>
    <name evidence="3" type="primary">LOC112691818</name>
</gene>
<dbReference type="AlphaFoldDB" id="A0A8B8GGJ5"/>